<gene>
    <name evidence="1" type="ORF">EYF80_039664</name>
</gene>
<name>A0A4Z2GA72_9TELE</name>
<protein>
    <submittedName>
        <fullName evidence="1">Uncharacterized protein</fullName>
    </submittedName>
</protein>
<dbReference type="AlphaFoldDB" id="A0A4Z2GA72"/>
<keyword evidence="2" id="KW-1185">Reference proteome</keyword>
<accession>A0A4Z2GA72</accession>
<comment type="caution">
    <text evidence="1">The sequence shown here is derived from an EMBL/GenBank/DDBJ whole genome shotgun (WGS) entry which is preliminary data.</text>
</comment>
<evidence type="ECO:0000313" key="1">
    <source>
        <dbReference type="EMBL" id="TNN50120.1"/>
    </source>
</evidence>
<proteinExistence type="predicted"/>
<dbReference type="EMBL" id="SRLO01000630">
    <property type="protein sequence ID" value="TNN50120.1"/>
    <property type="molecule type" value="Genomic_DNA"/>
</dbReference>
<organism evidence="1 2">
    <name type="scientific">Liparis tanakae</name>
    <name type="common">Tanaka's snailfish</name>
    <dbReference type="NCBI Taxonomy" id="230148"/>
    <lineage>
        <taxon>Eukaryota</taxon>
        <taxon>Metazoa</taxon>
        <taxon>Chordata</taxon>
        <taxon>Craniata</taxon>
        <taxon>Vertebrata</taxon>
        <taxon>Euteleostomi</taxon>
        <taxon>Actinopterygii</taxon>
        <taxon>Neopterygii</taxon>
        <taxon>Teleostei</taxon>
        <taxon>Neoteleostei</taxon>
        <taxon>Acanthomorphata</taxon>
        <taxon>Eupercaria</taxon>
        <taxon>Perciformes</taxon>
        <taxon>Cottioidei</taxon>
        <taxon>Cottales</taxon>
        <taxon>Liparidae</taxon>
        <taxon>Liparis</taxon>
    </lineage>
</organism>
<evidence type="ECO:0000313" key="2">
    <source>
        <dbReference type="Proteomes" id="UP000314294"/>
    </source>
</evidence>
<sequence>MRGAAAFRRAPSESEFSGSARCARRGPKCHSSSYLRPVWRHSLTIRWWASSSLLWLFLTYEMGFCRPCFSRTSTTLKRQKARTHTRTLQDVVTEAELLISLTAVDALQGDGHQLVWVPDDLLLALEERGEEIGEER</sequence>
<reference evidence="1 2" key="1">
    <citation type="submission" date="2019-03" db="EMBL/GenBank/DDBJ databases">
        <title>First draft genome of Liparis tanakae, snailfish: a comprehensive survey of snailfish specific genes.</title>
        <authorList>
            <person name="Kim W."/>
            <person name="Song I."/>
            <person name="Jeong J.-H."/>
            <person name="Kim D."/>
            <person name="Kim S."/>
            <person name="Ryu S."/>
            <person name="Song J.Y."/>
            <person name="Lee S.K."/>
        </authorList>
    </citation>
    <scope>NUCLEOTIDE SEQUENCE [LARGE SCALE GENOMIC DNA]</scope>
    <source>
        <tissue evidence="1">Muscle</tissue>
    </source>
</reference>
<dbReference type="Proteomes" id="UP000314294">
    <property type="component" value="Unassembled WGS sequence"/>
</dbReference>